<accession>A0A0U5EPV6</accession>
<dbReference type="PANTHER" id="PTHR42795">
    <property type="entry name" value="ALANINE DEHYDROGENASE"/>
    <property type="match status" value="1"/>
</dbReference>
<protein>
    <recommendedName>
        <fullName evidence="2 5">Alanine dehydrogenase</fullName>
        <ecNumber evidence="2 5">1.4.1.1</ecNumber>
    </recommendedName>
</protein>
<feature type="domain" description="Alanine dehydrogenase/pyridine nucleotide transhydrogenase NAD(H)-binding" evidence="9">
    <location>
        <begin position="148"/>
        <end position="296"/>
    </location>
</feature>
<dbReference type="PROSITE" id="PS00837">
    <property type="entry name" value="ALADH_PNT_2"/>
    <property type="match status" value="1"/>
</dbReference>
<evidence type="ECO:0000256" key="8">
    <source>
        <dbReference type="PIRSR" id="PIRSR000183-3"/>
    </source>
</evidence>
<dbReference type="Proteomes" id="UP000069902">
    <property type="component" value="Chromosome cPNK"/>
</dbReference>
<evidence type="ECO:0000313" key="12">
    <source>
        <dbReference type="Proteomes" id="UP000069902"/>
    </source>
</evidence>
<feature type="binding site" evidence="8">
    <location>
        <position position="278"/>
    </location>
    <ligand>
        <name>NAD(+)</name>
        <dbReference type="ChEBI" id="CHEBI:57540"/>
    </ligand>
</feature>
<feature type="binding site" evidence="7">
    <location>
        <position position="74"/>
    </location>
    <ligand>
        <name>substrate</name>
    </ligand>
</feature>
<dbReference type="PIRSF" id="PIRSF000183">
    <property type="entry name" value="Alanine_dh"/>
    <property type="match status" value="1"/>
</dbReference>
<dbReference type="InterPro" id="IPR007886">
    <property type="entry name" value="AlaDH/PNT_N"/>
</dbReference>
<evidence type="ECO:0000256" key="5">
    <source>
        <dbReference type="PIRNR" id="PIRNR000183"/>
    </source>
</evidence>
<dbReference type="GO" id="GO:0000286">
    <property type="term" value="F:alanine dehydrogenase activity"/>
    <property type="evidence" value="ECO:0007669"/>
    <property type="project" value="UniProtKB-UniRule"/>
</dbReference>
<feature type="active site" description="Proton donor/acceptor" evidence="6">
    <location>
        <position position="269"/>
    </location>
</feature>
<dbReference type="STRING" id="389348.PNK_0316"/>
<dbReference type="GO" id="GO:0042853">
    <property type="term" value="P:L-alanine catabolic process"/>
    <property type="evidence" value="ECO:0007669"/>
    <property type="project" value="InterPro"/>
</dbReference>
<dbReference type="NCBIfam" id="TIGR00518">
    <property type="entry name" value="alaDH"/>
    <property type="match status" value="1"/>
</dbReference>
<evidence type="ECO:0000256" key="7">
    <source>
        <dbReference type="PIRSR" id="PIRSR000183-2"/>
    </source>
</evidence>
<organism evidence="11 12">
    <name type="scientific">Candidatus Protochlamydia naegleriophila</name>
    <dbReference type="NCBI Taxonomy" id="389348"/>
    <lineage>
        <taxon>Bacteria</taxon>
        <taxon>Pseudomonadati</taxon>
        <taxon>Chlamydiota</taxon>
        <taxon>Chlamydiia</taxon>
        <taxon>Parachlamydiales</taxon>
        <taxon>Parachlamydiaceae</taxon>
        <taxon>Candidatus Protochlamydia</taxon>
    </lineage>
</organism>
<evidence type="ECO:0000313" key="11">
    <source>
        <dbReference type="EMBL" id="CUI15953.1"/>
    </source>
</evidence>
<evidence type="ECO:0000259" key="10">
    <source>
        <dbReference type="SMART" id="SM01003"/>
    </source>
</evidence>
<dbReference type="FunCoup" id="A0A0U5EPV6">
    <property type="interactions" value="211"/>
</dbReference>
<dbReference type="InterPro" id="IPR008141">
    <property type="entry name" value="Ala_DH"/>
</dbReference>
<feature type="binding site" evidence="8">
    <location>
        <position position="202"/>
    </location>
    <ligand>
        <name>NAD(+)</name>
        <dbReference type="ChEBI" id="CHEBI:57540"/>
    </ligand>
</feature>
<evidence type="ECO:0000256" key="6">
    <source>
        <dbReference type="PIRSR" id="PIRSR000183-1"/>
    </source>
</evidence>
<reference evidence="12" key="1">
    <citation type="submission" date="2015-09" db="EMBL/GenBank/DDBJ databases">
        <authorList>
            <person name="Bertelli C."/>
        </authorList>
    </citation>
    <scope>NUCLEOTIDE SEQUENCE [LARGE SCALE GENOMIC DNA]</scope>
    <source>
        <strain evidence="12">KNic</strain>
    </source>
</reference>
<dbReference type="InParanoid" id="A0A0U5EPV6"/>
<feature type="binding site" evidence="7">
    <location>
        <position position="15"/>
    </location>
    <ligand>
        <name>substrate</name>
    </ligand>
</feature>
<feature type="binding site" evidence="8">
    <location>
        <position position="197"/>
    </location>
    <ligand>
        <name>NAD(+)</name>
        <dbReference type="ChEBI" id="CHEBI:57540"/>
    </ligand>
</feature>
<dbReference type="EC" id="1.4.1.1" evidence="2 5"/>
<feature type="binding site" evidence="8">
    <location>
        <position position="133"/>
    </location>
    <ligand>
        <name>NAD(+)</name>
        <dbReference type="ChEBI" id="CHEBI:57540"/>
    </ligand>
</feature>
<sequence length="370" mass="39395">MIIGIPKEIKNHEYRVGATPSMVRLLVDAGHQVFVQTHAGDKIGYTDAMFTAAGAKIAGTAEDIYDCEMIIKVKEPQPSEYSFLKEGQILFCYLHLAPDPEQTQQLINSKVVAIAYETVSDIHGRLPLLVPMSEIAGRIAIQVGATSLQLNHGGRGMLLGGVPGVAPAHVVVIGGGVVGTEAARMALGLGANVTILDRDLARLRHLDALYGPALKTLYSSPLAIEEAVTRADLVIGAVLIPGKTAPRLVTRKMIQKMSPGAVIVDVAIDQGGCMETSRPTTHADPTYTVDGIVHYCVTNMPGACARTSTQALTNATGEYALMIANKGWKKALLDHVGLRHGLNVCYGQVTNESVAHDLSYPYIPAESLLS</sequence>
<gene>
    <name evidence="11" type="primary">ald</name>
    <name evidence="11" type="ORF">PNK_0316</name>
</gene>
<dbReference type="GO" id="GO:0000166">
    <property type="term" value="F:nucleotide binding"/>
    <property type="evidence" value="ECO:0007669"/>
    <property type="project" value="UniProtKB-KW"/>
</dbReference>
<keyword evidence="3 5" id="KW-0560">Oxidoreductase</keyword>
<dbReference type="PANTHER" id="PTHR42795:SF1">
    <property type="entry name" value="ALANINE DEHYDROGENASE"/>
    <property type="match status" value="1"/>
</dbReference>
<dbReference type="Pfam" id="PF01262">
    <property type="entry name" value="AlaDh_PNT_C"/>
    <property type="match status" value="1"/>
</dbReference>
<dbReference type="Pfam" id="PF05222">
    <property type="entry name" value="AlaDh_PNT_N"/>
    <property type="match status" value="1"/>
</dbReference>
<dbReference type="CDD" id="cd05305">
    <property type="entry name" value="L-AlaDH"/>
    <property type="match status" value="1"/>
</dbReference>
<dbReference type="SUPFAM" id="SSF51735">
    <property type="entry name" value="NAD(P)-binding Rossmann-fold domains"/>
    <property type="match status" value="1"/>
</dbReference>
<comment type="catalytic activity">
    <reaction evidence="5">
        <text>L-alanine + NAD(+) + H2O = pyruvate + NH4(+) + NADH + H(+)</text>
        <dbReference type="Rhea" id="RHEA:18405"/>
        <dbReference type="ChEBI" id="CHEBI:15361"/>
        <dbReference type="ChEBI" id="CHEBI:15377"/>
        <dbReference type="ChEBI" id="CHEBI:15378"/>
        <dbReference type="ChEBI" id="CHEBI:28938"/>
        <dbReference type="ChEBI" id="CHEBI:57540"/>
        <dbReference type="ChEBI" id="CHEBI:57945"/>
        <dbReference type="ChEBI" id="CHEBI:57972"/>
        <dbReference type="EC" id="1.4.1.1"/>
    </reaction>
</comment>
<evidence type="ECO:0000256" key="1">
    <source>
        <dbReference type="ARBA" id="ARBA00005689"/>
    </source>
</evidence>
<name>A0A0U5EPV6_9BACT</name>
<comment type="similarity">
    <text evidence="1 5">Belongs to the AlaDH/PNT family.</text>
</comment>
<feature type="active site" description="Proton donor/acceptor" evidence="6">
    <location>
        <position position="95"/>
    </location>
</feature>
<feature type="binding site" evidence="8">
    <location>
        <begin position="297"/>
        <end position="300"/>
    </location>
    <ligand>
        <name>NAD(+)</name>
        <dbReference type="ChEBI" id="CHEBI:57540"/>
    </ligand>
</feature>
<dbReference type="SUPFAM" id="SSF52283">
    <property type="entry name" value="Formate/glycerate dehydrogenase catalytic domain-like"/>
    <property type="match status" value="1"/>
</dbReference>
<keyword evidence="8" id="KW-0547">Nucleotide-binding</keyword>
<evidence type="ECO:0000256" key="2">
    <source>
        <dbReference type="ARBA" id="ARBA00012897"/>
    </source>
</evidence>
<dbReference type="InterPro" id="IPR007698">
    <property type="entry name" value="AlaDH/PNT_NAD(H)-bd"/>
</dbReference>
<dbReference type="InterPro" id="IPR036291">
    <property type="entry name" value="NAD(P)-bd_dom_sf"/>
</dbReference>
<keyword evidence="4 5" id="KW-0520">NAD</keyword>
<feature type="binding site" evidence="8">
    <location>
        <begin position="238"/>
        <end position="239"/>
    </location>
    <ligand>
        <name>NAD(+)</name>
        <dbReference type="ChEBI" id="CHEBI:57540"/>
    </ligand>
</feature>
<dbReference type="AlphaFoldDB" id="A0A0U5EPV6"/>
<proteinExistence type="inferred from homology"/>
<dbReference type="Gene3D" id="3.40.50.720">
    <property type="entry name" value="NAD(P)-binding Rossmann-like Domain"/>
    <property type="match status" value="2"/>
</dbReference>
<keyword evidence="12" id="KW-1185">Reference proteome</keyword>
<evidence type="ECO:0000256" key="3">
    <source>
        <dbReference type="ARBA" id="ARBA00023002"/>
    </source>
</evidence>
<feature type="binding site" evidence="8">
    <location>
        <begin position="266"/>
        <end position="269"/>
    </location>
    <ligand>
        <name>NAD(+)</name>
        <dbReference type="ChEBI" id="CHEBI:57540"/>
    </ligand>
</feature>
<feature type="domain" description="Alanine dehydrogenase/pyridine nucleotide transhydrogenase N-terminal" evidence="10">
    <location>
        <begin position="4"/>
        <end position="136"/>
    </location>
</feature>
<feature type="binding site" evidence="8">
    <location>
        <position position="219"/>
    </location>
    <ligand>
        <name>NAD(+)</name>
        <dbReference type="ChEBI" id="CHEBI:57540"/>
    </ligand>
</feature>
<dbReference type="PATRIC" id="fig|389348.3.peg.359"/>
<dbReference type="SMART" id="SM01002">
    <property type="entry name" value="AlaDh_PNT_C"/>
    <property type="match status" value="1"/>
</dbReference>
<dbReference type="FunFam" id="3.40.50.720:FF:000049">
    <property type="entry name" value="Alanine dehydrogenase"/>
    <property type="match status" value="1"/>
</dbReference>
<evidence type="ECO:0000256" key="4">
    <source>
        <dbReference type="ARBA" id="ARBA00023027"/>
    </source>
</evidence>
<dbReference type="EMBL" id="LN879502">
    <property type="protein sequence ID" value="CUI15953.1"/>
    <property type="molecule type" value="Genomic_DNA"/>
</dbReference>
<dbReference type="InterPro" id="IPR008143">
    <property type="entry name" value="Ala_DH/PNT_CS2"/>
</dbReference>
<evidence type="ECO:0000259" key="9">
    <source>
        <dbReference type="SMART" id="SM01002"/>
    </source>
</evidence>
<dbReference type="GO" id="GO:0005886">
    <property type="term" value="C:plasma membrane"/>
    <property type="evidence" value="ECO:0007669"/>
    <property type="project" value="TreeGrafter"/>
</dbReference>
<dbReference type="SMART" id="SM01003">
    <property type="entry name" value="AlaDh_PNT_N"/>
    <property type="match status" value="1"/>
</dbReference>
<dbReference type="RefSeq" id="WP_059059887.1">
    <property type="nucleotide sequence ID" value="NZ_LN879502.1"/>
</dbReference>
<dbReference type="KEGG" id="pnl:PNK_0316"/>